<comment type="caution">
    <text evidence="1">The sequence shown here is derived from an EMBL/GenBank/DDBJ whole genome shotgun (WGS) entry which is preliminary data.</text>
</comment>
<dbReference type="AlphaFoldDB" id="A0A4T0V110"/>
<reference evidence="1 2" key="1">
    <citation type="submission" date="2019-04" db="EMBL/GenBank/DDBJ databases">
        <title>Crenobacter sp. nov.</title>
        <authorList>
            <person name="Shi S."/>
        </authorList>
    </citation>
    <scope>NUCLEOTIDE SEQUENCE [LARGE SCALE GENOMIC DNA]</scope>
    <source>
        <strain evidence="1 2">GY 70310</strain>
    </source>
</reference>
<protein>
    <submittedName>
        <fullName evidence="1">Uncharacterized protein</fullName>
    </submittedName>
</protein>
<evidence type="ECO:0000313" key="2">
    <source>
        <dbReference type="Proteomes" id="UP000308891"/>
    </source>
</evidence>
<organism evidence="1 2">
    <name type="scientific">Crenobacter intestini</name>
    <dbReference type="NCBI Taxonomy" id="2563443"/>
    <lineage>
        <taxon>Bacteria</taxon>
        <taxon>Pseudomonadati</taxon>
        <taxon>Pseudomonadota</taxon>
        <taxon>Betaproteobacteria</taxon>
        <taxon>Neisseriales</taxon>
        <taxon>Neisseriaceae</taxon>
        <taxon>Crenobacter</taxon>
    </lineage>
</organism>
<dbReference type="EMBL" id="STGJ01000003">
    <property type="protein sequence ID" value="TIC85220.1"/>
    <property type="molecule type" value="Genomic_DNA"/>
</dbReference>
<keyword evidence="2" id="KW-1185">Reference proteome</keyword>
<evidence type="ECO:0000313" key="1">
    <source>
        <dbReference type="EMBL" id="TIC85220.1"/>
    </source>
</evidence>
<accession>A0A4T0V110</accession>
<name>A0A4T0V110_9NEIS</name>
<gene>
    <name evidence="1" type="ORF">E5K04_04265</name>
</gene>
<dbReference type="RefSeq" id="WP_136551668.1">
    <property type="nucleotide sequence ID" value="NZ_STGJ01000003.1"/>
</dbReference>
<proteinExistence type="predicted"/>
<sequence>MSAILTTHEAVYLLSCEFEKHGIELSAEDLLDDSIRASTAMERKIPAVPYALKGMRRYFRRTDVEALAAAIVATRKGKPKRKRPDPSKLIFMFHPSKAELKSLFEPLTV</sequence>
<dbReference type="Proteomes" id="UP000308891">
    <property type="component" value="Unassembled WGS sequence"/>
</dbReference>